<accession>A0AAD8PGG8</accession>
<reference evidence="9" key="1">
    <citation type="submission" date="2023-08" db="EMBL/GenBank/DDBJ databases">
        <title>Draft sequence of the Babesia gibsoni genome.</title>
        <authorList>
            <person name="Yamagishi J.Y."/>
            <person name="Xuan X.X."/>
        </authorList>
    </citation>
    <scope>NUCLEOTIDE SEQUENCE</scope>
    <source>
        <strain evidence="9">Azabu</strain>
    </source>
</reference>
<keyword evidence="7" id="KW-0520">NAD</keyword>
<keyword evidence="2" id="KW-0662">Pyridine nucleotide biosynthesis</keyword>
<dbReference type="SUPFAM" id="SSF52374">
    <property type="entry name" value="Nucleotidylyl transferase"/>
    <property type="match status" value="1"/>
</dbReference>
<protein>
    <submittedName>
        <fullName evidence="9">HUPs like protein</fullName>
    </submittedName>
</protein>
<organism evidence="9 10">
    <name type="scientific">Babesia gibsoni</name>
    <dbReference type="NCBI Taxonomy" id="33632"/>
    <lineage>
        <taxon>Eukaryota</taxon>
        <taxon>Sar</taxon>
        <taxon>Alveolata</taxon>
        <taxon>Apicomplexa</taxon>
        <taxon>Aconoidasida</taxon>
        <taxon>Piroplasmida</taxon>
        <taxon>Babesiidae</taxon>
        <taxon>Babesia</taxon>
    </lineage>
</organism>
<evidence type="ECO:0000313" key="9">
    <source>
        <dbReference type="EMBL" id="KAK1444916.1"/>
    </source>
</evidence>
<keyword evidence="3" id="KW-0808">Transferase</keyword>
<dbReference type="InterPro" id="IPR004821">
    <property type="entry name" value="Cyt_trans-like"/>
</dbReference>
<dbReference type="Pfam" id="PF01467">
    <property type="entry name" value="CTP_transf_like"/>
    <property type="match status" value="1"/>
</dbReference>
<keyword evidence="4" id="KW-0548">Nucleotidyltransferase</keyword>
<proteinExistence type="inferred from homology"/>
<dbReference type="CDD" id="cd02165">
    <property type="entry name" value="NMNAT"/>
    <property type="match status" value="1"/>
</dbReference>
<evidence type="ECO:0000313" key="10">
    <source>
        <dbReference type="Proteomes" id="UP001230268"/>
    </source>
</evidence>
<dbReference type="GO" id="GO:0009435">
    <property type="term" value="P:NAD+ biosynthetic process"/>
    <property type="evidence" value="ECO:0007669"/>
    <property type="project" value="InterPro"/>
</dbReference>
<dbReference type="HAMAP" id="MF_00244">
    <property type="entry name" value="NaMN_adenylyltr"/>
    <property type="match status" value="1"/>
</dbReference>
<dbReference type="PANTHER" id="PTHR39321">
    <property type="entry name" value="NICOTINATE-NUCLEOTIDE ADENYLYLTRANSFERASE-RELATED"/>
    <property type="match status" value="1"/>
</dbReference>
<dbReference type="InterPro" id="IPR014729">
    <property type="entry name" value="Rossmann-like_a/b/a_fold"/>
</dbReference>
<sequence>MKEKVLLFAGTFDPITSGHILMLRQCVDCDFFDQIWMLPSGKRTDKTFNVPDDDRVKLCSLALQEFTGRLKRVKICDYEVRKGVTIDTYFTVRYFQEKYPEYDFYFFIGSDILPQLFNWPYAEQLVEITNFLIALREGYEIHEEDLAKLKQYVLLSTLLELNNRTMVTSHTSSTLVRQQLFEGIDCCDEGTLHPAVMGFISENSLYKSKIKASDGDM</sequence>
<evidence type="ECO:0000256" key="7">
    <source>
        <dbReference type="ARBA" id="ARBA00023027"/>
    </source>
</evidence>
<name>A0AAD8PGG8_BABGI</name>
<dbReference type="GO" id="GO:0070566">
    <property type="term" value="F:adenylyltransferase activity"/>
    <property type="evidence" value="ECO:0007669"/>
    <property type="project" value="UniProtKB-ARBA"/>
</dbReference>
<evidence type="ECO:0000256" key="3">
    <source>
        <dbReference type="ARBA" id="ARBA00022679"/>
    </source>
</evidence>
<dbReference type="GO" id="GO:0005524">
    <property type="term" value="F:ATP binding"/>
    <property type="evidence" value="ECO:0007669"/>
    <property type="project" value="UniProtKB-KW"/>
</dbReference>
<evidence type="ECO:0000256" key="4">
    <source>
        <dbReference type="ARBA" id="ARBA00022695"/>
    </source>
</evidence>
<dbReference type="InterPro" id="IPR005248">
    <property type="entry name" value="NadD/NMNAT"/>
</dbReference>
<evidence type="ECO:0000256" key="6">
    <source>
        <dbReference type="ARBA" id="ARBA00022840"/>
    </source>
</evidence>
<evidence type="ECO:0000256" key="5">
    <source>
        <dbReference type="ARBA" id="ARBA00022741"/>
    </source>
</evidence>
<comment type="caution">
    <text evidence="9">The sequence shown here is derived from an EMBL/GenBank/DDBJ whole genome shotgun (WGS) entry which is preliminary data.</text>
</comment>
<dbReference type="Gene3D" id="3.40.50.620">
    <property type="entry name" value="HUPs"/>
    <property type="match status" value="1"/>
</dbReference>
<dbReference type="PANTHER" id="PTHR39321:SF3">
    <property type="entry name" value="PHOSPHOPANTETHEINE ADENYLYLTRANSFERASE"/>
    <property type="match status" value="1"/>
</dbReference>
<evidence type="ECO:0000256" key="1">
    <source>
        <dbReference type="ARBA" id="ARBA00004790"/>
    </source>
</evidence>
<dbReference type="EMBL" id="JAVEPI010000001">
    <property type="protein sequence ID" value="KAK1444916.1"/>
    <property type="molecule type" value="Genomic_DNA"/>
</dbReference>
<keyword evidence="6" id="KW-0067">ATP-binding</keyword>
<keyword evidence="10" id="KW-1185">Reference proteome</keyword>
<dbReference type="Proteomes" id="UP001230268">
    <property type="component" value="Unassembled WGS sequence"/>
</dbReference>
<feature type="domain" description="Cytidyltransferase-like" evidence="8">
    <location>
        <begin position="7"/>
        <end position="178"/>
    </location>
</feature>
<comment type="pathway">
    <text evidence="1">Cofactor biosynthesis; NAD(+) biosynthesis.</text>
</comment>
<keyword evidence="5" id="KW-0547">Nucleotide-binding</keyword>
<dbReference type="AlphaFoldDB" id="A0AAD8PGG8"/>
<gene>
    <name evidence="9" type="ORF">BgAZ_108220</name>
</gene>
<evidence type="ECO:0000256" key="2">
    <source>
        <dbReference type="ARBA" id="ARBA00022642"/>
    </source>
</evidence>
<evidence type="ECO:0000259" key="8">
    <source>
        <dbReference type="Pfam" id="PF01467"/>
    </source>
</evidence>